<dbReference type="FunFam" id="3.40.50.1970:FF:000003">
    <property type="entry name" value="Alcohol dehydrogenase, iron-containing"/>
    <property type="match status" value="1"/>
</dbReference>
<dbReference type="PROSITE" id="PS00913">
    <property type="entry name" value="ADH_IRON_1"/>
    <property type="match status" value="1"/>
</dbReference>
<dbReference type="Pfam" id="PF00465">
    <property type="entry name" value="Fe-ADH"/>
    <property type="match status" value="1"/>
</dbReference>
<dbReference type="InterPro" id="IPR039697">
    <property type="entry name" value="Alcohol_dehydrogenase_Fe"/>
</dbReference>
<evidence type="ECO:0000313" key="7">
    <source>
        <dbReference type="EMBL" id="CUV31940.1"/>
    </source>
</evidence>
<dbReference type="CDD" id="cd14861">
    <property type="entry name" value="Fe-ADH-like"/>
    <property type="match status" value="1"/>
</dbReference>
<dbReference type="AlphaFoldDB" id="A0A0S4VBB1"/>
<dbReference type="PANTHER" id="PTHR11496:SF102">
    <property type="entry name" value="ALCOHOL DEHYDROGENASE 4"/>
    <property type="match status" value="1"/>
</dbReference>
<feature type="domain" description="Fe-containing alcohol dehydrogenase-like C-terminal" evidence="6">
    <location>
        <begin position="187"/>
        <end position="381"/>
    </location>
</feature>
<proteinExistence type="inferred from homology"/>
<dbReference type="EC" id="1.1.1.61" evidence="7"/>
<evidence type="ECO:0000256" key="2">
    <source>
        <dbReference type="ARBA" id="ARBA00007358"/>
    </source>
</evidence>
<organism evidence="7">
    <name type="scientific">Ralstonia solanacearum</name>
    <name type="common">Pseudomonas solanacearum</name>
    <dbReference type="NCBI Taxonomy" id="305"/>
    <lineage>
        <taxon>Bacteria</taxon>
        <taxon>Pseudomonadati</taxon>
        <taxon>Pseudomonadota</taxon>
        <taxon>Betaproteobacteria</taxon>
        <taxon>Burkholderiales</taxon>
        <taxon>Burkholderiaceae</taxon>
        <taxon>Ralstonia</taxon>
        <taxon>Ralstonia solanacearum species complex</taxon>
    </lineage>
</organism>
<accession>A0A0S4VBB1</accession>
<keyword evidence="3 7" id="KW-0560">Oxidoreductase</keyword>
<dbReference type="GO" id="GO:0047577">
    <property type="term" value="F:4-hydroxybutyrate dehydrogenase activity"/>
    <property type="evidence" value="ECO:0007669"/>
    <property type="project" value="UniProtKB-EC"/>
</dbReference>
<feature type="domain" description="Alcohol dehydrogenase iron-type/glycerol dehydrogenase GldA" evidence="5">
    <location>
        <begin position="9"/>
        <end position="176"/>
    </location>
</feature>
<dbReference type="PANTHER" id="PTHR11496">
    <property type="entry name" value="ALCOHOL DEHYDROGENASE"/>
    <property type="match status" value="1"/>
</dbReference>
<dbReference type="Gene3D" id="3.40.50.1970">
    <property type="match status" value="1"/>
</dbReference>
<evidence type="ECO:0000259" key="6">
    <source>
        <dbReference type="Pfam" id="PF25137"/>
    </source>
</evidence>
<dbReference type="EMBL" id="LN899824">
    <property type="protein sequence ID" value="CUV31940.1"/>
    <property type="molecule type" value="Genomic_DNA"/>
</dbReference>
<dbReference type="InterPro" id="IPR018211">
    <property type="entry name" value="ADH_Fe_CS"/>
</dbReference>
<dbReference type="Pfam" id="PF25137">
    <property type="entry name" value="ADH_Fe_C"/>
    <property type="match status" value="1"/>
</dbReference>
<comment type="similarity">
    <text evidence="2">Belongs to the iron-containing alcohol dehydrogenase family.</text>
</comment>
<keyword evidence="4" id="KW-0520">NAD</keyword>
<comment type="cofactor">
    <cofactor evidence="1">
        <name>Fe cation</name>
        <dbReference type="ChEBI" id="CHEBI:24875"/>
    </cofactor>
</comment>
<dbReference type="GO" id="GO:0004022">
    <property type="term" value="F:alcohol dehydrogenase (NAD+) activity"/>
    <property type="evidence" value="ECO:0007669"/>
    <property type="project" value="TreeGrafter"/>
</dbReference>
<sequence length="382" mass="40020">MALIFYLTHVHLGFGTLGELGSECARVGIRRPMVVTDRGVAAAGLAQRAIDATGGLPVTVFDETPSNPTEAMVRKATAQYRDAGCDGLIAIGGGSSIDLAKGIAIAVTHPGPLTAYATIEGGSGKITDAAAPLIAIPTTAGTGSEVARGAILILEDGRKLGFHSWHLLPKSALCDPALTLGLPPLLTAATGMDAIAHCIETFLAPAFNPPADGIALDGLERAWAHIERATRDGADREARLNMMSASMQGAMAFQKGLGCVHSLSHPLGGVKVDGKTGLHHGTLNAVVLPAVLRFNATAESVVREHRYARMRRAMNLPADADLAQAVHDMTARLGLPTGLRQMGVPDDALEHVVRGALLDHCHKTNPREATADDYRRMLAESM</sequence>
<dbReference type="SUPFAM" id="SSF56796">
    <property type="entry name" value="Dehydroquinate synthase-like"/>
    <property type="match status" value="1"/>
</dbReference>
<dbReference type="InterPro" id="IPR056798">
    <property type="entry name" value="ADH_Fe_C"/>
</dbReference>
<protein>
    <submittedName>
        <fullName evidence="7">Putative nad-dependent 4-hydroxybutyrate dehydrogenase oxidoreductase protein</fullName>
        <ecNumber evidence="7">1.1.1.61</ecNumber>
    </submittedName>
</protein>
<evidence type="ECO:0000256" key="4">
    <source>
        <dbReference type="ARBA" id="ARBA00023027"/>
    </source>
</evidence>
<evidence type="ECO:0000259" key="5">
    <source>
        <dbReference type="Pfam" id="PF00465"/>
    </source>
</evidence>
<name>A0A0S4VBB1_RALSL</name>
<evidence type="ECO:0000256" key="1">
    <source>
        <dbReference type="ARBA" id="ARBA00001962"/>
    </source>
</evidence>
<gene>
    <name evidence="7" type="primary">gbd</name>
    <name evidence="7" type="ORF">RUN1985_v1_1260020</name>
</gene>
<dbReference type="GO" id="GO:0046872">
    <property type="term" value="F:metal ion binding"/>
    <property type="evidence" value="ECO:0007669"/>
    <property type="project" value="InterPro"/>
</dbReference>
<evidence type="ECO:0000256" key="3">
    <source>
        <dbReference type="ARBA" id="ARBA00023002"/>
    </source>
</evidence>
<dbReference type="InterPro" id="IPR001670">
    <property type="entry name" value="ADH_Fe/GldA"/>
</dbReference>
<reference evidence="7" key="1">
    <citation type="submission" date="2015-10" db="EMBL/GenBank/DDBJ databases">
        <authorList>
            <person name="Gilbert D.G."/>
        </authorList>
    </citation>
    <scope>NUCLEOTIDE SEQUENCE</scope>
    <source>
        <strain evidence="7">Phyl III-seqv23</strain>
    </source>
</reference>
<dbReference type="Gene3D" id="1.20.1090.10">
    <property type="entry name" value="Dehydroquinate synthase-like - alpha domain"/>
    <property type="match status" value="1"/>
</dbReference>